<protein>
    <submittedName>
        <fullName evidence="2">F-box domain-containing protein</fullName>
    </submittedName>
</protein>
<evidence type="ECO:0000313" key="2">
    <source>
        <dbReference type="WBParaSite" id="L893_g10330.t1"/>
    </source>
</evidence>
<accession>A0A1I7XWK0</accession>
<dbReference type="AlphaFoldDB" id="A0A1I7XWK0"/>
<reference evidence="2" key="1">
    <citation type="submission" date="2016-11" db="UniProtKB">
        <authorList>
            <consortium name="WormBaseParasite"/>
        </authorList>
    </citation>
    <scope>IDENTIFICATION</scope>
</reference>
<evidence type="ECO:0000313" key="1">
    <source>
        <dbReference type="Proteomes" id="UP000095287"/>
    </source>
</evidence>
<keyword evidence="1" id="KW-1185">Reference proteome</keyword>
<name>A0A1I7XWK0_9BILA</name>
<dbReference type="WBParaSite" id="L893_g10330.t1">
    <property type="protein sequence ID" value="L893_g10330.t1"/>
    <property type="gene ID" value="L893_g10330"/>
</dbReference>
<organism evidence="1 2">
    <name type="scientific">Steinernema glaseri</name>
    <dbReference type="NCBI Taxonomy" id="37863"/>
    <lineage>
        <taxon>Eukaryota</taxon>
        <taxon>Metazoa</taxon>
        <taxon>Ecdysozoa</taxon>
        <taxon>Nematoda</taxon>
        <taxon>Chromadorea</taxon>
        <taxon>Rhabditida</taxon>
        <taxon>Tylenchina</taxon>
        <taxon>Panagrolaimomorpha</taxon>
        <taxon>Strongyloidoidea</taxon>
        <taxon>Steinernematidae</taxon>
        <taxon>Steinernema</taxon>
    </lineage>
</organism>
<proteinExistence type="predicted"/>
<sequence>MDSVCATFYEDVIGLFRRKDFKALHELSGRWNTVAERHEKKRVVYDFILTQDSDTNAWKYGFGTLGESFCFSELKERNNWRFCQITSFHFYKDRTYSMGKEVSESDLFSVILPFVSNRLRHNSWFWIYDTTLSQEDAARILRLFEGKGQMSDIDLAYYGKVSERFLESHVAAGGCARVYFGDYWPESTKPFLLKYLLTVNSEHSEL</sequence>
<dbReference type="Proteomes" id="UP000095287">
    <property type="component" value="Unplaced"/>
</dbReference>